<name>A0A9P0PBH4_ACAOB</name>
<gene>
    <name evidence="2" type="ORF">ACAOBT_LOCUS13139</name>
</gene>
<comment type="caution">
    <text evidence="2">The sequence shown here is derived from an EMBL/GenBank/DDBJ whole genome shotgun (WGS) entry which is preliminary data.</text>
</comment>
<accession>A0A9P0PBH4</accession>
<evidence type="ECO:0000313" key="2">
    <source>
        <dbReference type="EMBL" id="CAH1978291.1"/>
    </source>
</evidence>
<evidence type="ECO:0000313" key="3">
    <source>
        <dbReference type="Proteomes" id="UP001152888"/>
    </source>
</evidence>
<dbReference type="OrthoDB" id="6784437at2759"/>
<evidence type="ECO:0000256" key="1">
    <source>
        <dbReference type="SAM" id="MobiDB-lite"/>
    </source>
</evidence>
<dbReference type="AlphaFoldDB" id="A0A9P0PBH4"/>
<proteinExistence type="predicted"/>
<organism evidence="2 3">
    <name type="scientific">Acanthoscelides obtectus</name>
    <name type="common">Bean weevil</name>
    <name type="synonym">Bruchus obtectus</name>
    <dbReference type="NCBI Taxonomy" id="200917"/>
    <lineage>
        <taxon>Eukaryota</taxon>
        <taxon>Metazoa</taxon>
        <taxon>Ecdysozoa</taxon>
        <taxon>Arthropoda</taxon>
        <taxon>Hexapoda</taxon>
        <taxon>Insecta</taxon>
        <taxon>Pterygota</taxon>
        <taxon>Neoptera</taxon>
        <taxon>Endopterygota</taxon>
        <taxon>Coleoptera</taxon>
        <taxon>Polyphaga</taxon>
        <taxon>Cucujiformia</taxon>
        <taxon>Chrysomeloidea</taxon>
        <taxon>Chrysomelidae</taxon>
        <taxon>Bruchinae</taxon>
        <taxon>Bruchini</taxon>
        <taxon>Acanthoscelides</taxon>
    </lineage>
</organism>
<keyword evidence="3" id="KW-1185">Reference proteome</keyword>
<protein>
    <submittedName>
        <fullName evidence="2">Uncharacterized protein</fullName>
    </submittedName>
</protein>
<sequence>MATFRPLLKKKKASIRSGAGADDVFQPIWFAFEIMESFLGSLYDVAETINTEDTTLHSEDMPAPPQAPIQPQQAVEIPLSSPSQSISSRPHTKPIKTNKKASLNTDEAQNKISESLDTLNHVLREKRNYVNDEDECDIYVKLLAKRLRKYPESMQQIVMYRWLAFRNSLSR</sequence>
<feature type="compositionally biased region" description="Low complexity" evidence="1">
    <location>
        <begin position="69"/>
        <end position="88"/>
    </location>
</feature>
<dbReference type="EMBL" id="CAKOFQ010006871">
    <property type="protein sequence ID" value="CAH1978291.1"/>
    <property type="molecule type" value="Genomic_DNA"/>
</dbReference>
<feature type="compositionally biased region" description="Basic residues" evidence="1">
    <location>
        <begin position="90"/>
        <end position="99"/>
    </location>
</feature>
<feature type="region of interest" description="Disordered" evidence="1">
    <location>
        <begin position="56"/>
        <end position="108"/>
    </location>
</feature>
<dbReference type="Proteomes" id="UP001152888">
    <property type="component" value="Unassembled WGS sequence"/>
</dbReference>
<reference evidence="2" key="1">
    <citation type="submission" date="2022-03" db="EMBL/GenBank/DDBJ databases">
        <authorList>
            <person name="Sayadi A."/>
        </authorList>
    </citation>
    <scope>NUCLEOTIDE SEQUENCE</scope>
</reference>